<reference evidence="7 8" key="1">
    <citation type="submission" date="2019-06" db="EMBL/GenBank/DDBJ databases">
        <title>Genome Sequence of the Brown Rot Fungal Pathogen Monilinia laxa.</title>
        <authorList>
            <person name="De Miccolis Angelini R.M."/>
            <person name="Landi L."/>
            <person name="Abate D."/>
            <person name="Pollastro S."/>
            <person name="Romanazzi G."/>
            <person name="Faretra F."/>
        </authorList>
    </citation>
    <scope>NUCLEOTIDE SEQUENCE [LARGE SCALE GENOMIC DNA]</scope>
    <source>
        <strain evidence="7 8">Mlax316</strain>
    </source>
</reference>
<evidence type="ECO:0000256" key="4">
    <source>
        <dbReference type="ARBA" id="ARBA00023004"/>
    </source>
</evidence>
<dbReference type="InterPro" id="IPR050121">
    <property type="entry name" value="Cytochrome_P450_monoxygenase"/>
</dbReference>
<dbReference type="GO" id="GO:0020037">
    <property type="term" value="F:heme binding"/>
    <property type="evidence" value="ECO:0007669"/>
    <property type="project" value="InterPro"/>
</dbReference>
<dbReference type="PROSITE" id="PS00086">
    <property type="entry name" value="CYTOCHROME_P450"/>
    <property type="match status" value="1"/>
</dbReference>
<dbReference type="EMBL" id="VIGI01000007">
    <property type="protein sequence ID" value="KAB8297809.1"/>
    <property type="molecule type" value="Genomic_DNA"/>
</dbReference>
<organism evidence="7 8">
    <name type="scientific">Monilinia laxa</name>
    <name type="common">Brown rot fungus</name>
    <name type="synonym">Sclerotinia laxa</name>
    <dbReference type="NCBI Taxonomy" id="61186"/>
    <lineage>
        <taxon>Eukaryota</taxon>
        <taxon>Fungi</taxon>
        <taxon>Dikarya</taxon>
        <taxon>Ascomycota</taxon>
        <taxon>Pezizomycotina</taxon>
        <taxon>Leotiomycetes</taxon>
        <taxon>Helotiales</taxon>
        <taxon>Sclerotiniaceae</taxon>
        <taxon>Monilinia</taxon>
    </lineage>
</organism>
<keyword evidence="8" id="KW-1185">Reference proteome</keyword>
<protein>
    <submittedName>
        <fullName evidence="7">Uncharacterized protein</fullName>
    </submittedName>
</protein>
<dbReference type="OrthoDB" id="1470350at2759"/>
<dbReference type="PANTHER" id="PTHR24305">
    <property type="entry name" value="CYTOCHROME P450"/>
    <property type="match status" value="1"/>
</dbReference>
<dbReference type="Pfam" id="PF00067">
    <property type="entry name" value="p450"/>
    <property type="match status" value="1"/>
</dbReference>
<dbReference type="PRINTS" id="PR00385">
    <property type="entry name" value="P450"/>
</dbReference>
<proteinExistence type="inferred from homology"/>
<feature type="binding site" description="axial binding residue" evidence="6">
    <location>
        <position position="477"/>
    </location>
    <ligand>
        <name>heme</name>
        <dbReference type="ChEBI" id="CHEBI:30413"/>
    </ligand>
    <ligandPart>
        <name>Fe</name>
        <dbReference type="ChEBI" id="CHEBI:18248"/>
    </ligandPart>
</feature>
<dbReference type="AlphaFoldDB" id="A0A5N6K5F7"/>
<dbReference type="GO" id="GO:0005506">
    <property type="term" value="F:iron ion binding"/>
    <property type="evidence" value="ECO:0007669"/>
    <property type="project" value="InterPro"/>
</dbReference>
<dbReference type="Gene3D" id="3.40.50.1010">
    <property type="entry name" value="5'-nuclease"/>
    <property type="match status" value="1"/>
</dbReference>
<dbReference type="CDD" id="cd11070">
    <property type="entry name" value="CYP56-like"/>
    <property type="match status" value="1"/>
</dbReference>
<dbReference type="InterPro" id="IPR017972">
    <property type="entry name" value="Cyt_P450_CS"/>
</dbReference>
<sequence>MGVLLTSLILAFAFSIWYLSAFPRHYIAARKSGLPIRFGLWGSANPFWLITCTLVGYSNLSKILPRFIFDRVKITIPAWEHYCKYSVHEKWGTSFILVSPSENTIYVGDPDIAEGVLTRRKDFPKIEVALQIMEIFGANISASENENWQRHRRIVAPALNERVMDAVWNESLTQTRDMLSALSDSSKDNQTGSGNVIFAGLRTITINVIGFINFGTHRSWGEACAENTGFNSALLSVVQNLFATVFIPAKYLTLPFMPNSMKNIGIAKTEFPMHLNRIIDEERRSPSSDKSLIASLVKIADQDKKVSRYSKTSTYLTEEEITGNLFAMTIGGFDTTANTLAYSIMCLALYPELQNWIITEIDNVQQLHTNSDYSASFPLLPRTLAIMYETLRLYTLVPTIVRKTTEHQTIKNITLPPNTSVHLNTTVIHTLPSIWGPDSLGFRPSRWLESSESSGKESLREPPTGTFLAWSHGPRFCPGMKMSQVEFVGVLYEIFRKWRVEIVRKEGETEEDARRRLTEVLKDSSPKLTLQVNRPQDVLFDKADIGQNISIAAFAASHFERERKPLQIAIDVSIWKFKCYQDAQKVAVIRKRVPAANPNEKNILFKILKLLKSNMQLIFVADGKNRPAENGVVDYVWTEDSNAFIFGATSLIRFAHVEKSKAKKDVKKNYGVHEPDETRREIDFDNIVVYRADRIQERFPGLTRDIPVLFPVLKGGDYSKNGKSLTNCGPVLALEIATAKEGFGEELCNSSVADFPAWANRLRGYLKKTNCRVDVPHNFPGPRIVSLYNKPLISSERLASNIDKFWDTSFDEMKLQKLIAPKFNFWMAEYI</sequence>
<gene>
    <name evidence="7" type="ORF">EYC80_001607</name>
</gene>
<dbReference type="PANTHER" id="PTHR24305:SF166">
    <property type="entry name" value="CYTOCHROME P450 12A4, MITOCHONDRIAL-RELATED"/>
    <property type="match status" value="1"/>
</dbReference>
<accession>A0A5N6K5F7</accession>
<evidence type="ECO:0000256" key="5">
    <source>
        <dbReference type="ARBA" id="ARBA00023026"/>
    </source>
</evidence>
<dbReference type="Gene3D" id="1.10.630.10">
    <property type="entry name" value="Cytochrome P450"/>
    <property type="match status" value="1"/>
</dbReference>
<dbReference type="Proteomes" id="UP000326757">
    <property type="component" value="Unassembled WGS sequence"/>
</dbReference>
<keyword evidence="5" id="KW-0843">Virulence</keyword>
<dbReference type="PRINTS" id="PR00463">
    <property type="entry name" value="EP450I"/>
</dbReference>
<dbReference type="InterPro" id="IPR001128">
    <property type="entry name" value="Cyt_P450"/>
</dbReference>
<keyword evidence="4 6" id="KW-0408">Iron</keyword>
<dbReference type="GO" id="GO:0004518">
    <property type="term" value="F:nuclease activity"/>
    <property type="evidence" value="ECO:0007669"/>
    <property type="project" value="InterPro"/>
</dbReference>
<evidence type="ECO:0000256" key="3">
    <source>
        <dbReference type="ARBA" id="ARBA00022723"/>
    </source>
</evidence>
<keyword evidence="3 6" id="KW-0479">Metal-binding</keyword>
<dbReference type="GO" id="GO:0004497">
    <property type="term" value="F:monooxygenase activity"/>
    <property type="evidence" value="ECO:0007669"/>
    <property type="project" value="InterPro"/>
</dbReference>
<dbReference type="InterPro" id="IPR036396">
    <property type="entry name" value="Cyt_P450_sf"/>
</dbReference>
<dbReference type="GO" id="GO:0016705">
    <property type="term" value="F:oxidoreductase activity, acting on paired donors, with incorporation or reduction of molecular oxygen"/>
    <property type="evidence" value="ECO:0007669"/>
    <property type="project" value="InterPro"/>
</dbReference>
<evidence type="ECO:0000313" key="7">
    <source>
        <dbReference type="EMBL" id="KAB8297809.1"/>
    </source>
</evidence>
<evidence type="ECO:0000256" key="2">
    <source>
        <dbReference type="ARBA" id="ARBA00010617"/>
    </source>
</evidence>
<name>A0A5N6K5F7_MONLA</name>
<dbReference type="InterPro" id="IPR002401">
    <property type="entry name" value="Cyt_P450_E_grp-I"/>
</dbReference>
<comment type="caution">
    <text evidence="7">The sequence shown here is derived from an EMBL/GenBank/DDBJ whole genome shotgun (WGS) entry which is preliminary data.</text>
</comment>
<dbReference type="SUPFAM" id="SSF88723">
    <property type="entry name" value="PIN domain-like"/>
    <property type="match status" value="1"/>
</dbReference>
<evidence type="ECO:0000313" key="8">
    <source>
        <dbReference type="Proteomes" id="UP000326757"/>
    </source>
</evidence>
<keyword evidence="6" id="KW-0349">Heme</keyword>
<evidence type="ECO:0000256" key="1">
    <source>
        <dbReference type="ARBA" id="ARBA00001971"/>
    </source>
</evidence>
<evidence type="ECO:0000256" key="6">
    <source>
        <dbReference type="PIRSR" id="PIRSR602401-1"/>
    </source>
</evidence>
<dbReference type="InterPro" id="IPR029060">
    <property type="entry name" value="PIN-like_dom_sf"/>
</dbReference>
<dbReference type="SUPFAM" id="SSF48264">
    <property type="entry name" value="Cytochrome P450"/>
    <property type="match status" value="1"/>
</dbReference>
<comment type="cofactor">
    <cofactor evidence="1 6">
        <name>heme</name>
        <dbReference type="ChEBI" id="CHEBI:30413"/>
    </cofactor>
</comment>
<comment type="similarity">
    <text evidence="2">Belongs to the cytochrome P450 family.</text>
</comment>